<dbReference type="AlphaFoldDB" id="A0A0F3MRV7"/>
<proteinExistence type="predicted"/>
<evidence type="ECO:0000256" key="1">
    <source>
        <dbReference type="SAM" id="Phobius"/>
    </source>
</evidence>
<name>A0A0F3MRV7_RICFI</name>
<gene>
    <name evidence="2" type="ORF">RFEPED_0767</name>
</gene>
<organism evidence="2 3">
    <name type="scientific">Rickettsia felis str. Pedreira</name>
    <dbReference type="NCBI Taxonomy" id="1359196"/>
    <lineage>
        <taxon>Bacteria</taxon>
        <taxon>Pseudomonadati</taxon>
        <taxon>Pseudomonadota</taxon>
        <taxon>Alphaproteobacteria</taxon>
        <taxon>Rickettsiales</taxon>
        <taxon>Rickettsiaceae</taxon>
        <taxon>Rickettsieae</taxon>
        <taxon>Rickettsia</taxon>
        <taxon>spotted fever group</taxon>
    </lineage>
</organism>
<keyword evidence="1" id="KW-0472">Membrane</keyword>
<sequence>MLFFLSANPAMPIFLKHFPVFKRFRTASIIFALSTVSMNIIISFGLVYLTKYFGHWGIQMILFPIIIGFTLGLNYFNNLEKNKTSCLF</sequence>
<dbReference type="Proteomes" id="UP000033475">
    <property type="component" value="Unassembled WGS sequence"/>
</dbReference>
<keyword evidence="1" id="KW-1133">Transmembrane helix</keyword>
<accession>A0A0F3MRV7</accession>
<dbReference type="EMBL" id="LANQ01000001">
    <property type="protein sequence ID" value="KJV58386.1"/>
    <property type="molecule type" value="Genomic_DNA"/>
</dbReference>
<feature type="transmembrane region" description="Helical" evidence="1">
    <location>
        <begin position="29"/>
        <end position="50"/>
    </location>
</feature>
<dbReference type="PATRIC" id="fig|1359196.3.peg.747"/>
<feature type="transmembrane region" description="Helical" evidence="1">
    <location>
        <begin position="56"/>
        <end position="76"/>
    </location>
</feature>
<evidence type="ECO:0000313" key="3">
    <source>
        <dbReference type="Proteomes" id="UP000033475"/>
    </source>
</evidence>
<evidence type="ECO:0000313" key="2">
    <source>
        <dbReference type="EMBL" id="KJV58386.1"/>
    </source>
</evidence>
<keyword evidence="1" id="KW-0812">Transmembrane</keyword>
<protein>
    <submittedName>
        <fullName evidence="2">Putative membrane protein</fullName>
    </submittedName>
</protein>
<reference evidence="2 3" key="1">
    <citation type="submission" date="2015-01" db="EMBL/GenBank/DDBJ databases">
        <title>Genome Sequencing of Rickettsiales.</title>
        <authorList>
            <person name="Daugherty S.C."/>
            <person name="Su Q."/>
            <person name="Abolude K."/>
            <person name="Beier-Sexton M."/>
            <person name="Carlyon J.A."/>
            <person name="Carter R."/>
            <person name="Day N.P."/>
            <person name="Dumler S.J."/>
            <person name="Dyachenko V."/>
            <person name="Godinez A."/>
            <person name="Kurtti T.J."/>
            <person name="Lichay M."/>
            <person name="Mullins K.E."/>
            <person name="Ott S."/>
            <person name="Pappas-Brown V."/>
            <person name="Paris D.H."/>
            <person name="Patel P."/>
            <person name="Richards A.L."/>
            <person name="Sadzewicz L."/>
            <person name="Sears K."/>
            <person name="Seidman D."/>
            <person name="Sengamalay N."/>
            <person name="Stenos J."/>
            <person name="Tallon L.J."/>
            <person name="Vincent G."/>
            <person name="Fraser C.M."/>
            <person name="Munderloh U."/>
            <person name="Dunning-Hotopp J.C."/>
        </authorList>
    </citation>
    <scope>NUCLEOTIDE SEQUENCE [LARGE SCALE GENOMIC DNA]</scope>
    <source>
        <strain evidence="2 3">Pedreira</strain>
    </source>
</reference>
<comment type="caution">
    <text evidence="2">The sequence shown here is derived from an EMBL/GenBank/DDBJ whole genome shotgun (WGS) entry which is preliminary data.</text>
</comment>